<dbReference type="AlphaFoldDB" id="A0A919EYH9"/>
<feature type="domain" description="ATP-grasp" evidence="2">
    <location>
        <begin position="118"/>
        <end position="310"/>
    </location>
</feature>
<evidence type="ECO:0000313" key="4">
    <source>
        <dbReference type="Proteomes" id="UP000619355"/>
    </source>
</evidence>
<accession>A0A919EYH9</accession>
<keyword evidence="1" id="KW-0547">Nucleotide-binding</keyword>
<dbReference type="Proteomes" id="UP000619355">
    <property type="component" value="Unassembled WGS sequence"/>
</dbReference>
<keyword evidence="4" id="KW-1185">Reference proteome</keyword>
<keyword evidence="1" id="KW-0067">ATP-binding</keyword>
<organism evidence="3 4">
    <name type="scientific">Streptomyces capoamus</name>
    <dbReference type="NCBI Taxonomy" id="68183"/>
    <lineage>
        <taxon>Bacteria</taxon>
        <taxon>Bacillati</taxon>
        <taxon>Actinomycetota</taxon>
        <taxon>Actinomycetes</taxon>
        <taxon>Kitasatosporales</taxon>
        <taxon>Streptomycetaceae</taxon>
        <taxon>Streptomyces</taxon>
    </lineage>
</organism>
<protein>
    <submittedName>
        <fullName evidence="3">ATP-grasp domain-containing protein</fullName>
    </submittedName>
</protein>
<dbReference type="PROSITE" id="PS50975">
    <property type="entry name" value="ATP_GRASP"/>
    <property type="match status" value="1"/>
</dbReference>
<evidence type="ECO:0000256" key="1">
    <source>
        <dbReference type="PROSITE-ProRule" id="PRU00409"/>
    </source>
</evidence>
<dbReference type="SUPFAM" id="SSF56059">
    <property type="entry name" value="Glutathione synthetase ATP-binding domain-like"/>
    <property type="match status" value="1"/>
</dbReference>
<dbReference type="EMBL" id="BNBF01000015">
    <property type="protein sequence ID" value="GHG60080.1"/>
    <property type="molecule type" value="Genomic_DNA"/>
</dbReference>
<gene>
    <name evidence="3" type="ORF">GCM10018980_48480</name>
</gene>
<evidence type="ECO:0000313" key="3">
    <source>
        <dbReference type="EMBL" id="GHG60080.1"/>
    </source>
</evidence>
<proteinExistence type="predicted"/>
<dbReference type="GO" id="GO:0005524">
    <property type="term" value="F:ATP binding"/>
    <property type="evidence" value="ECO:0007669"/>
    <property type="project" value="UniProtKB-UniRule"/>
</dbReference>
<dbReference type="PANTHER" id="PTHR39217:SF1">
    <property type="entry name" value="GLUTATHIONE SYNTHETASE"/>
    <property type="match status" value="1"/>
</dbReference>
<dbReference type="InterPro" id="IPR011761">
    <property type="entry name" value="ATP-grasp"/>
</dbReference>
<evidence type="ECO:0000259" key="2">
    <source>
        <dbReference type="PROSITE" id="PS50975"/>
    </source>
</evidence>
<reference evidence="4" key="1">
    <citation type="journal article" date="2019" name="Int. J. Syst. Evol. Microbiol.">
        <title>The Global Catalogue of Microorganisms (GCM) 10K type strain sequencing project: providing services to taxonomists for standard genome sequencing and annotation.</title>
        <authorList>
            <consortium name="The Broad Institute Genomics Platform"/>
            <consortium name="The Broad Institute Genome Sequencing Center for Infectious Disease"/>
            <person name="Wu L."/>
            <person name="Ma J."/>
        </authorList>
    </citation>
    <scope>NUCLEOTIDE SEQUENCE [LARGE SCALE GENOMIC DNA]</scope>
    <source>
        <strain evidence="4">JCM 4253</strain>
    </source>
</reference>
<dbReference type="PANTHER" id="PTHR39217">
    <property type="match status" value="1"/>
</dbReference>
<dbReference type="InterPro" id="IPR053191">
    <property type="entry name" value="DcsG_Biosynth_Enzyme"/>
</dbReference>
<name>A0A919EYH9_9ACTN</name>
<comment type="caution">
    <text evidence="3">The sequence shown here is derived from an EMBL/GenBank/DDBJ whole genome shotgun (WGS) entry which is preliminary data.</text>
</comment>
<dbReference type="GO" id="GO:0046872">
    <property type="term" value="F:metal ion binding"/>
    <property type="evidence" value="ECO:0007669"/>
    <property type="project" value="InterPro"/>
</dbReference>
<sequence length="318" mass="34195">MALVSLTTAPITEPSYDREPAVPRIALATYDPGTEPSKDEDLPALVRALTDAGAWAQARYWDDPAVDWAGYDLVVIRSTWDYSWRAAEFGAWVDRVGALTRLANPAPVVRWNTDKRYLGELAAAGVPTVPTRYVPPGEPAGLPAGHEFVIKPTSGAGARFAARYTPAEHDSAVRHLARMHAEGFTAMVQPYMPGIDVRGERALQFFGGRLLHASRKGAVLAPGTPYDAVKVPHPGLERWQPTDAELAVAEKALAAVPGASGLLYARVDLVDGEDGEPRLMELELVEPNLFLWLHPESLPRVAEAVLAAAGDPTASGRG</sequence>